<evidence type="ECO:0000313" key="3">
    <source>
        <dbReference type="EMBL" id="KAE8951137.1"/>
    </source>
</evidence>
<dbReference type="Proteomes" id="UP000429607">
    <property type="component" value="Unassembled WGS sequence"/>
</dbReference>
<keyword evidence="1" id="KW-0378">Hydrolase</keyword>
<dbReference type="Proteomes" id="UP000435112">
    <property type="component" value="Unassembled WGS sequence"/>
</dbReference>
<dbReference type="GO" id="GO:0004553">
    <property type="term" value="F:hydrolase activity, hydrolyzing O-glycosyl compounds"/>
    <property type="evidence" value="ECO:0007669"/>
    <property type="project" value="InterPro"/>
</dbReference>
<evidence type="ECO:0000313" key="5">
    <source>
        <dbReference type="Proteomes" id="UP000429607"/>
    </source>
</evidence>
<gene>
    <name evidence="4" type="ORF">PR001_g33852</name>
    <name evidence="3" type="ORF">PR002_g33067</name>
</gene>
<reference evidence="5 6" key="1">
    <citation type="submission" date="2018-09" db="EMBL/GenBank/DDBJ databases">
        <title>Genomic investigation of the strawberry pathogen Phytophthora fragariae indicates pathogenicity is determined by transcriptional variation in three key races.</title>
        <authorList>
            <person name="Adams T.M."/>
            <person name="Armitage A.D."/>
            <person name="Sobczyk M.K."/>
            <person name="Bates H.J."/>
            <person name="Dunwell J.M."/>
            <person name="Nellist C.F."/>
            <person name="Harrison R.J."/>
        </authorList>
    </citation>
    <scope>NUCLEOTIDE SEQUENCE [LARGE SCALE GENOMIC DNA]</scope>
    <source>
        <strain evidence="4 5">SCRP249</strain>
        <strain evidence="3 6">SCRP324</strain>
    </source>
</reference>
<dbReference type="SUPFAM" id="SSF51445">
    <property type="entry name" value="(Trans)glycosidases"/>
    <property type="match status" value="1"/>
</dbReference>
<organism evidence="4 5">
    <name type="scientific">Phytophthora rubi</name>
    <dbReference type="NCBI Taxonomy" id="129364"/>
    <lineage>
        <taxon>Eukaryota</taxon>
        <taxon>Sar</taxon>
        <taxon>Stramenopiles</taxon>
        <taxon>Oomycota</taxon>
        <taxon>Peronosporomycetes</taxon>
        <taxon>Peronosporales</taxon>
        <taxon>Peronosporaceae</taxon>
        <taxon>Phytophthora</taxon>
    </lineage>
</organism>
<evidence type="ECO:0000313" key="4">
    <source>
        <dbReference type="EMBL" id="KAE8951141.1"/>
    </source>
</evidence>
<feature type="domain" description="Glycoside hydrolase family 3 N-terminal" evidence="2">
    <location>
        <begin position="4"/>
        <end position="76"/>
    </location>
</feature>
<comment type="caution">
    <text evidence="4">The sequence shown here is derived from an EMBL/GenBank/DDBJ whole genome shotgun (WGS) entry which is preliminary data.</text>
</comment>
<dbReference type="EMBL" id="QXFU01013004">
    <property type="protein sequence ID" value="KAE8951137.1"/>
    <property type="molecule type" value="Genomic_DNA"/>
</dbReference>
<evidence type="ECO:0000259" key="2">
    <source>
        <dbReference type="Pfam" id="PF00933"/>
    </source>
</evidence>
<dbReference type="Gene3D" id="3.20.20.300">
    <property type="entry name" value="Glycoside hydrolase, family 3, N-terminal domain"/>
    <property type="match status" value="1"/>
</dbReference>
<protein>
    <recommendedName>
        <fullName evidence="2">Glycoside hydrolase family 3 N-terminal domain-containing protein</fullName>
    </recommendedName>
</protein>
<sequence>MENYISVNGVPLVSNTKLMNGLLRDDLGWDGMMVTDYAEIDQLADFHRVARTYDEATRISLTRASADMSMIATDDSFMNGTKARNNINFCCSGTERLLHIPTTEFLLHGMECLLRT</sequence>
<dbReference type="GO" id="GO:0005975">
    <property type="term" value="P:carbohydrate metabolic process"/>
    <property type="evidence" value="ECO:0007669"/>
    <property type="project" value="InterPro"/>
</dbReference>
<name>A0A6A3G344_9STRA</name>
<dbReference type="Pfam" id="PF00933">
    <property type="entry name" value="Glyco_hydro_3"/>
    <property type="match status" value="1"/>
</dbReference>
<dbReference type="EMBL" id="QXFV01013089">
    <property type="protein sequence ID" value="KAE8951141.1"/>
    <property type="molecule type" value="Genomic_DNA"/>
</dbReference>
<proteinExistence type="predicted"/>
<dbReference type="OrthoDB" id="416222at2759"/>
<dbReference type="InterPro" id="IPR036962">
    <property type="entry name" value="Glyco_hydro_3_N_sf"/>
</dbReference>
<accession>A0A6A3G344</accession>
<dbReference type="InterPro" id="IPR017853">
    <property type="entry name" value="GH"/>
</dbReference>
<evidence type="ECO:0000256" key="1">
    <source>
        <dbReference type="ARBA" id="ARBA00022801"/>
    </source>
</evidence>
<evidence type="ECO:0000313" key="6">
    <source>
        <dbReference type="Proteomes" id="UP000435112"/>
    </source>
</evidence>
<dbReference type="AlphaFoldDB" id="A0A6A3G344"/>
<dbReference type="InterPro" id="IPR001764">
    <property type="entry name" value="Glyco_hydro_3_N"/>
</dbReference>